<dbReference type="Pfam" id="PF00589">
    <property type="entry name" value="Phage_integrase"/>
    <property type="match status" value="1"/>
</dbReference>
<dbReference type="GO" id="GO:0006310">
    <property type="term" value="P:DNA recombination"/>
    <property type="evidence" value="ECO:0007669"/>
    <property type="project" value="UniProtKB-KW"/>
</dbReference>
<dbReference type="InterPro" id="IPR004107">
    <property type="entry name" value="Integrase_SAM-like_N"/>
</dbReference>
<organism evidence="6 7">
    <name type="scientific">Mycolicibacterium sphagni</name>
    <dbReference type="NCBI Taxonomy" id="1786"/>
    <lineage>
        <taxon>Bacteria</taxon>
        <taxon>Bacillati</taxon>
        <taxon>Actinomycetota</taxon>
        <taxon>Actinomycetes</taxon>
        <taxon>Mycobacteriales</taxon>
        <taxon>Mycobacteriaceae</taxon>
        <taxon>Mycolicibacterium</taxon>
    </lineage>
</organism>
<sequence length="422" mass="47032">MGFQPKKKRAPRAKGEGSIFQRKDGMWVGSVEAAPGPNGERRQKRVYAKDHRALVAKLDELKLDNADGLNLNRTITVAKWLDYWLPNIQKSRVRPTTYRDYGHTVTNIANTIGHKRLADLTAADVRRMHALIGKGERRTQKAHIVLGQALKDAIADGLIKRNVTDAVDTPEYVAGEREPLSAIDVHKLLAYADANRNRMESTRWKLLFLTGTRQGESLGLTWDRVDLEAGAMDISWQLQQLRRAHGCGDRHGDGTWPCGRKNGGHCTNPQWDTPVKFEYQPLHASMALTRPKSKAGQRWVPVIKPLQIALTELKEADIGPNPHNLVFHRANGAPVIPNEDSRAWHALLRDAGIIGKDETLPLHTTRHTAATVLRAAGADEQTRMEILGHNSPEVTRIYAHADQAKNSVMMDALAVLMPTKKS</sequence>
<dbReference type="InterPro" id="IPR050808">
    <property type="entry name" value="Phage_Integrase"/>
</dbReference>
<reference evidence="6 7" key="1">
    <citation type="submission" date="2017-07" db="EMBL/GenBank/DDBJ databases">
        <title>The new phylogeny of genus Mycobacterium.</title>
        <authorList>
            <person name="Tortoli E."/>
            <person name="Trovato A."/>
            <person name="Cirillo D.M."/>
        </authorList>
    </citation>
    <scope>NUCLEOTIDE SEQUENCE [LARGE SCALE GENOMIC DNA]</scope>
    <source>
        <strain evidence="6 7">ATCC 33027</strain>
    </source>
</reference>
<dbReference type="OrthoDB" id="4326943at2"/>
<evidence type="ECO:0000256" key="2">
    <source>
        <dbReference type="ARBA" id="ARBA00022908"/>
    </source>
</evidence>
<accession>A0A255DTU3</accession>
<evidence type="ECO:0000313" key="6">
    <source>
        <dbReference type="EMBL" id="OYN80402.1"/>
    </source>
</evidence>
<comment type="similarity">
    <text evidence="1">Belongs to the 'phage' integrase family.</text>
</comment>
<dbReference type="PROSITE" id="PS51898">
    <property type="entry name" value="TYR_RECOMBINASE"/>
    <property type="match status" value="1"/>
</dbReference>
<gene>
    <name evidence="6" type="ORF">CG716_09720</name>
</gene>
<keyword evidence="4" id="KW-0233">DNA recombination</keyword>
<dbReference type="GO" id="GO:0015074">
    <property type="term" value="P:DNA integration"/>
    <property type="evidence" value="ECO:0007669"/>
    <property type="project" value="UniProtKB-KW"/>
</dbReference>
<dbReference type="SUPFAM" id="SSF56349">
    <property type="entry name" value="DNA breaking-rejoining enzymes"/>
    <property type="match status" value="1"/>
</dbReference>
<keyword evidence="3" id="KW-0238">DNA-binding</keyword>
<dbReference type="Gene3D" id="1.10.443.10">
    <property type="entry name" value="Intergrase catalytic core"/>
    <property type="match status" value="1"/>
</dbReference>
<dbReference type="Pfam" id="PF14659">
    <property type="entry name" value="Phage_int_SAM_3"/>
    <property type="match status" value="1"/>
</dbReference>
<comment type="caution">
    <text evidence="6">The sequence shown here is derived from an EMBL/GenBank/DDBJ whole genome shotgun (WGS) entry which is preliminary data.</text>
</comment>
<dbReference type="InterPro" id="IPR013762">
    <property type="entry name" value="Integrase-like_cat_sf"/>
</dbReference>
<evidence type="ECO:0000259" key="5">
    <source>
        <dbReference type="PROSITE" id="PS51898"/>
    </source>
</evidence>
<dbReference type="InterPro" id="IPR010998">
    <property type="entry name" value="Integrase_recombinase_N"/>
</dbReference>
<keyword evidence="7" id="KW-1185">Reference proteome</keyword>
<dbReference type="PANTHER" id="PTHR30629:SF2">
    <property type="entry name" value="PROPHAGE INTEGRASE INTS-RELATED"/>
    <property type="match status" value="1"/>
</dbReference>
<evidence type="ECO:0000256" key="3">
    <source>
        <dbReference type="ARBA" id="ARBA00023125"/>
    </source>
</evidence>
<dbReference type="GO" id="GO:0003677">
    <property type="term" value="F:DNA binding"/>
    <property type="evidence" value="ECO:0007669"/>
    <property type="project" value="UniProtKB-KW"/>
</dbReference>
<dbReference type="InterPro" id="IPR011010">
    <property type="entry name" value="DNA_brk_join_enz"/>
</dbReference>
<dbReference type="Gene3D" id="1.10.150.130">
    <property type="match status" value="1"/>
</dbReference>
<keyword evidence="2" id="KW-0229">DNA integration</keyword>
<dbReference type="EMBL" id="NOZR01000006">
    <property type="protein sequence ID" value="OYN80402.1"/>
    <property type="molecule type" value="Genomic_DNA"/>
</dbReference>
<feature type="domain" description="Tyr recombinase" evidence="5">
    <location>
        <begin position="175"/>
        <end position="411"/>
    </location>
</feature>
<evidence type="ECO:0000313" key="7">
    <source>
        <dbReference type="Proteomes" id="UP000216063"/>
    </source>
</evidence>
<dbReference type="Proteomes" id="UP000216063">
    <property type="component" value="Unassembled WGS sequence"/>
</dbReference>
<dbReference type="InterPro" id="IPR002104">
    <property type="entry name" value="Integrase_catalytic"/>
</dbReference>
<evidence type="ECO:0000256" key="4">
    <source>
        <dbReference type="ARBA" id="ARBA00023172"/>
    </source>
</evidence>
<dbReference type="AlphaFoldDB" id="A0A255DTU3"/>
<dbReference type="RefSeq" id="WP_094478860.1">
    <property type="nucleotide sequence ID" value="NZ_NOZR01000006.1"/>
</dbReference>
<protein>
    <submittedName>
        <fullName evidence="6">Site-specific integrase</fullName>
    </submittedName>
</protein>
<dbReference type="PANTHER" id="PTHR30629">
    <property type="entry name" value="PROPHAGE INTEGRASE"/>
    <property type="match status" value="1"/>
</dbReference>
<name>A0A255DTU3_9MYCO</name>
<evidence type="ECO:0000256" key="1">
    <source>
        <dbReference type="ARBA" id="ARBA00008857"/>
    </source>
</evidence>
<proteinExistence type="inferred from homology"/>